<name>A0A917QTS1_9NOCA</name>
<reference evidence="1" key="1">
    <citation type="journal article" date="2014" name="Int. J. Syst. Evol. Microbiol.">
        <title>Complete genome sequence of Corynebacterium casei LMG S-19264T (=DSM 44701T), isolated from a smear-ripened cheese.</title>
        <authorList>
            <consortium name="US DOE Joint Genome Institute (JGI-PGF)"/>
            <person name="Walter F."/>
            <person name="Albersmeier A."/>
            <person name="Kalinowski J."/>
            <person name="Ruckert C."/>
        </authorList>
    </citation>
    <scope>NUCLEOTIDE SEQUENCE</scope>
    <source>
        <strain evidence="1">CGMCC 4.7278</strain>
    </source>
</reference>
<evidence type="ECO:0000313" key="2">
    <source>
        <dbReference type="Proteomes" id="UP000612956"/>
    </source>
</evidence>
<evidence type="ECO:0000313" key="1">
    <source>
        <dbReference type="EMBL" id="GGK67893.1"/>
    </source>
</evidence>
<protein>
    <submittedName>
        <fullName evidence="1">Uncharacterized protein</fullName>
    </submittedName>
</protein>
<keyword evidence="2" id="KW-1185">Reference proteome</keyword>
<sequence length="79" mass="8277">MHIALVQALWTPHELTAGRIDTEKVGVGLVILVSIRVPPPAIGPLTIGGTQLAARRAGGAKQRVSLGVTISGIRIRHGR</sequence>
<accession>A0A917QTS1</accession>
<reference evidence="1" key="2">
    <citation type="submission" date="2020-09" db="EMBL/GenBank/DDBJ databases">
        <authorList>
            <person name="Sun Q."/>
            <person name="Zhou Y."/>
        </authorList>
    </citation>
    <scope>NUCLEOTIDE SEQUENCE</scope>
    <source>
        <strain evidence="1">CGMCC 4.7278</strain>
    </source>
</reference>
<gene>
    <name evidence="1" type="ORF">GCM10011591_45120</name>
</gene>
<dbReference type="EMBL" id="BMMW01000006">
    <property type="protein sequence ID" value="GGK67893.1"/>
    <property type="molecule type" value="Genomic_DNA"/>
</dbReference>
<proteinExistence type="predicted"/>
<comment type="caution">
    <text evidence="1">The sequence shown here is derived from an EMBL/GenBank/DDBJ whole genome shotgun (WGS) entry which is preliminary data.</text>
</comment>
<organism evidence="1 2">
    <name type="scientific">Nocardia camponoti</name>
    <dbReference type="NCBI Taxonomy" id="1616106"/>
    <lineage>
        <taxon>Bacteria</taxon>
        <taxon>Bacillati</taxon>
        <taxon>Actinomycetota</taxon>
        <taxon>Actinomycetes</taxon>
        <taxon>Mycobacteriales</taxon>
        <taxon>Nocardiaceae</taxon>
        <taxon>Nocardia</taxon>
    </lineage>
</organism>
<dbReference type="Proteomes" id="UP000612956">
    <property type="component" value="Unassembled WGS sequence"/>
</dbReference>
<dbReference type="AlphaFoldDB" id="A0A917QTS1"/>